<dbReference type="PaxDb" id="411902-CLOBOL_06770"/>
<evidence type="ECO:0000313" key="2">
    <source>
        <dbReference type="Proteomes" id="UP000005396"/>
    </source>
</evidence>
<organism evidence="1 2">
    <name type="scientific">Enterocloster bolteae (strain ATCC BAA-613 / DSM 15670 / CCUG 46953 / JCM 12243 / WAL 16351)</name>
    <name type="common">Clostridium bolteae</name>
    <dbReference type="NCBI Taxonomy" id="411902"/>
    <lineage>
        <taxon>Bacteria</taxon>
        <taxon>Bacillati</taxon>
        <taxon>Bacillota</taxon>
        <taxon>Clostridia</taxon>
        <taxon>Lachnospirales</taxon>
        <taxon>Lachnospiraceae</taxon>
        <taxon>Enterocloster</taxon>
    </lineage>
</organism>
<accession>A8S3Z5</accession>
<dbReference type="RefSeq" id="WP_007038470.1">
    <property type="nucleotide sequence ID" value="NZ_DS480712.1"/>
</dbReference>
<dbReference type="EMBL" id="ABCC02000057">
    <property type="protein sequence ID" value="EDP13138.1"/>
    <property type="molecule type" value="Genomic_DNA"/>
</dbReference>
<gene>
    <name evidence="1" type="ORF">CLOBOL_06770</name>
</gene>
<name>A8S3Z5_ENTBW</name>
<comment type="caution">
    <text evidence="1">The sequence shown here is derived from an EMBL/GenBank/DDBJ whole genome shotgun (WGS) entry which is preliminary data.</text>
</comment>
<protein>
    <submittedName>
        <fullName evidence="1">Uncharacterized protein</fullName>
    </submittedName>
</protein>
<reference evidence="1 2" key="2">
    <citation type="submission" date="2007-09" db="EMBL/GenBank/DDBJ databases">
        <title>Draft genome sequence of Clostridium bolteae (ATCC BAA-613).</title>
        <authorList>
            <person name="Sudarsanam P."/>
            <person name="Ley R."/>
            <person name="Guruge J."/>
            <person name="Turnbaugh P.J."/>
            <person name="Mahowald M."/>
            <person name="Liep D."/>
            <person name="Gordon J."/>
        </authorList>
    </citation>
    <scope>NUCLEOTIDE SEQUENCE [LARGE SCALE GENOMIC DNA]</scope>
    <source>
        <strain evidence="2">ATCC BAA-613 / DSM 15670 / CCUG 46953 / JCM 12243 / WAL 16351</strain>
    </source>
</reference>
<dbReference type="AlphaFoldDB" id="A8S3Z5"/>
<proteinExistence type="predicted"/>
<dbReference type="HOGENOM" id="CLU_1822007_0_0_9"/>
<reference evidence="1 2" key="1">
    <citation type="submission" date="2007-08" db="EMBL/GenBank/DDBJ databases">
        <authorList>
            <person name="Fulton L."/>
            <person name="Clifton S."/>
            <person name="Fulton B."/>
            <person name="Xu J."/>
            <person name="Minx P."/>
            <person name="Pepin K.H."/>
            <person name="Johnson M."/>
            <person name="Thiruvilangam P."/>
            <person name="Bhonagiri V."/>
            <person name="Nash W.E."/>
            <person name="Mardis E.R."/>
            <person name="Wilson R.K."/>
        </authorList>
    </citation>
    <scope>NUCLEOTIDE SEQUENCE [LARGE SCALE GENOMIC DNA]</scope>
    <source>
        <strain evidence="2">ATCC BAA-613 / DSM 15670 / CCUG 46953 / JCM 12243 / WAL 16351</strain>
    </source>
</reference>
<sequence length="141" mass="15712">MNQEEFNYWGEITAGSSCRWREDTITRLSGWGALYYMGGESGAFIRISPEGMLQMGTYEEAMPHIGEAISTVKAEKNCDSFNAAFQCVCQLGGRAFLTDIFSNDRIPLNMRQSAQSTIVQEDKLSLDTEEAKLKNDSAISM</sequence>
<dbReference type="Proteomes" id="UP000005396">
    <property type="component" value="Unassembled WGS sequence"/>
</dbReference>
<evidence type="ECO:0000313" key="1">
    <source>
        <dbReference type="EMBL" id="EDP13138.1"/>
    </source>
</evidence>